<reference evidence="2 3" key="1">
    <citation type="submission" date="2017-06" db="EMBL/GenBank/DDBJ databases">
        <title>Novel microbial phyla capable of carbon fixation and sulfur reduction in deep-sea sediments.</title>
        <authorList>
            <person name="Huang J."/>
            <person name="Baker B."/>
            <person name="Wang Y."/>
        </authorList>
    </citation>
    <scope>NUCLEOTIDE SEQUENCE [LARGE SCALE GENOMIC DNA]</scope>
    <source>
        <strain evidence="2">B3_LCP</strain>
    </source>
</reference>
<feature type="domain" description="SPOR" evidence="1">
    <location>
        <begin position="66"/>
        <end position="143"/>
    </location>
</feature>
<protein>
    <recommendedName>
        <fullName evidence="1">SPOR domain-containing protein</fullName>
    </recommendedName>
</protein>
<dbReference type="Pfam" id="PF05036">
    <property type="entry name" value="SPOR"/>
    <property type="match status" value="2"/>
</dbReference>
<gene>
    <name evidence="2" type="ORF">CEE37_08025</name>
</gene>
<evidence type="ECO:0000259" key="1">
    <source>
        <dbReference type="PROSITE" id="PS51724"/>
    </source>
</evidence>
<organism evidence="2 3">
    <name type="scientific">candidate division LCP-89 bacterium B3_LCP</name>
    <dbReference type="NCBI Taxonomy" id="2012998"/>
    <lineage>
        <taxon>Bacteria</taxon>
        <taxon>Pseudomonadati</taxon>
        <taxon>Bacteria division LCP-89</taxon>
    </lineage>
</organism>
<evidence type="ECO:0000313" key="2">
    <source>
        <dbReference type="EMBL" id="TKJ40264.1"/>
    </source>
</evidence>
<dbReference type="Gene3D" id="3.30.70.1070">
    <property type="entry name" value="Sporulation related repeat"/>
    <property type="match status" value="2"/>
</dbReference>
<dbReference type="EMBL" id="NJBN01000005">
    <property type="protein sequence ID" value="TKJ40264.1"/>
    <property type="molecule type" value="Genomic_DNA"/>
</dbReference>
<feature type="domain" description="SPOR" evidence="1">
    <location>
        <begin position="155"/>
        <end position="232"/>
    </location>
</feature>
<dbReference type="SUPFAM" id="SSF110997">
    <property type="entry name" value="Sporulation related repeat"/>
    <property type="match status" value="2"/>
</dbReference>
<dbReference type="GO" id="GO:0042834">
    <property type="term" value="F:peptidoglycan binding"/>
    <property type="evidence" value="ECO:0007669"/>
    <property type="project" value="InterPro"/>
</dbReference>
<sequence length="255" mass="29145">MSILRILDNYFLPSSPHRDPFGTRAKPRSNLILFITIILLMISSTIRAQDAYNHGEAVEINLDDFPRLVDGYRIQLGAFSKADYARNFKDTLDLRLDEKVHIRFEDNIWRVRVGDFSDSVSAAEYRNTALAFSNFFDARIVSDKIASNLDNTQRSPKVQGFRIQVNALKGREQALELGRKLDFDHSDIRVYVIFQKGSYAVRIGDFMSRSDAVNWMNKTVSLISSKAWIVPSMVYSDPPPSPVERPVGDPFEFKD</sequence>
<name>A0A532UZ78_UNCL8</name>
<proteinExistence type="predicted"/>
<dbReference type="PROSITE" id="PS51724">
    <property type="entry name" value="SPOR"/>
    <property type="match status" value="2"/>
</dbReference>
<dbReference type="Proteomes" id="UP000319619">
    <property type="component" value="Unassembled WGS sequence"/>
</dbReference>
<evidence type="ECO:0000313" key="3">
    <source>
        <dbReference type="Proteomes" id="UP000319619"/>
    </source>
</evidence>
<dbReference type="InterPro" id="IPR007730">
    <property type="entry name" value="SPOR-like_dom"/>
</dbReference>
<dbReference type="InterPro" id="IPR036680">
    <property type="entry name" value="SPOR-like_sf"/>
</dbReference>
<comment type="caution">
    <text evidence="2">The sequence shown here is derived from an EMBL/GenBank/DDBJ whole genome shotgun (WGS) entry which is preliminary data.</text>
</comment>
<accession>A0A532UZ78</accession>
<dbReference type="AlphaFoldDB" id="A0A532UZ78"/>